<accession>A0A0T5NS72</accession>
<dbReference type="AlphaFoldDB" id="A0A0T5NS72"/>
<evidence type="ECO:0000313" key="6">
    <source>
        <dbReference type="EMBL" id="KRS11582.1"/>
    </source>
</evidence>
<dbReference type="GO" id="GO:0032993">
    <property type="term" value="C:protein-DNA complex"/>
    <property type="evidence" value="ECO:0007669"/>
    <property type="project" value="TreeGrafter"/>
</dbReference>
<evidence type="ECO:0000313" key="7">
    <source>
        <dbReference type="Proteomes" id="UP000051295"/>
    </source>
</evidence>
<sequence length="292" mass="31579">MAIKIDMLRCFLTVAERGNLADAAEALGRTPSAVSMMLRQFEDHIGAPLFEAGRKSRLTRLGELIRVEAGRELTHFDSTVAAIEGLSRAEAGHVRLAVTPSVAQMLMPAILHRFAENHPLVRINMRDTDSAAIGHELAAGRADIALASLGPQAGFERALLFSDRFGVVCPSDHPLAADWEALTWADLVDIPFIANGLCHYISDPDFRPILDRATLNVSGTAALLSLVRAGMGVTLLPELTMQDADADITFLPLVDASIRREVWMFTPTESGMTPAAAALARTIRAQEIPLTH</sequence>
<dbReference type="Gene3D" id="1.10.10.10">
    <property type="entry name" value="Winged helix-like DNA-binding domain superfamily/Winged helix DNA-binding domain"/>
    <property type="match status" value="1"/>
</dbReference>
<dbReference type="Proteomes" id="UP000051295">
    <property type="component" value="Unassembled WGS sequence"/>
</dbReference>
<dbReference type="PROSITE" id="PS50931">
    <property type="entry name" value="HTH_LYSR"/>
    <property type="match status" value="1"/>
</dbReference>
<reference evidence="6 7" key="1">
    <citation type="submission" date="2015-04" db="EMBL/GenBank/DDBJ databases">
        <title>The draft genome sequence of Roseovarius sp.R12b.</title>
        <authorList>
            <person name="Li G."/>
            <person name="Lai Q."/>
            <person name="Shao Z."/>
            <person name="Yan P."/>
        </authorList>
    </citation>
    <scope>NUCLEOTIDE SEQUENCE [LARGE SCALE GENOMIC DNA]</scope>
    <source>
        <strain evidence="6 7">R12B</strain>
    </source>
</reference>
<dbReference type="PANTHER" id="PTHR30346:SF28">
    <property type="entry name" value="HTH-TYPE TRANSCRIPTIONAL REGULATOR CYNR"/>
    <property type="match status" value="1"/>
</dbReference>
<dbReference type="InterPro" id="IPR036388">
    <property type="entry name" value="WH-like_DNA-bd_sf"/>
</dbReference>
<dbReference type="RefSeq" id="WP_057794735.1">
    <property type="nucleotide sequence ID" value="NZ_LAXJ01000018.1"/>
</dbReference>
<evidence type="ECO:0000256" key="1">
    <source>
        <dbReference type="ARBA" id="ARBA00009437"/>
    </source>
</evidence>
<dbReference type="SUPFAM" id="SSF53850">
    <property type="entry name" value="Periplasmic binding protein-like II"/>
    <property type="match status" value="1"/>
</dbReference>
<keyword evidence="2" id="KW-0805">Transcription regulation</keyword>
<evidence type="ECO:0000256" key="2">
    <source>
        <dbReference type="ARBA" id="ARBA00023015"/>
    </source>
</evidence>
<dbReference type="PANTHER" id="PTHR30346">
    <property type="entry name" value="TRANSCRIPTIONAL DUAL REGULATOR HCAR-RELATED"/>
    <property type="match status" value="1"/>
</dbReference>
<evidence type="ECO:0000256" key="4">
    <source>
        <dbReference type="ARBA" id="ARBA00023163"/>
    </source>
</evidence>
<evidence type="ECO:0000256" key="3">
    <source>
        <dbReference type="ARBA" id="ARBA00023125"/>
    </source>
</evidence>
<dbReference type="OrthoDB" id="3252676at2"/>
<keyword evidence="3" id="KW-0238">DNA-binding</keyword>
<evidence type="ECO:0000259" key="5">
    <source>
        <dbReference type="PROSITE" id="PS50931"/>
    </source>
</evidence>
<dbReference type="Pfam" id="PF03466">
    <property type="entry name" value="LysR_substrate"/>
    <property type="match status" value="1"/>
</dbReference>
<dbReference type="InterPro" id="IPR036390">
    <property type="entry name" value="WH_DNA-bd_sf"/>
</dbReference>
<dbReference type="InterPro" id="IPR000847">
    <property type="entry name" value="LysR_HTH_N"/>
</dbReference>
<comment type="similarity">
    <text evidence="1">Belongs to the LysR transcriptional regulatory family.</text>
</comment>
<keyword evidence="7" id="KW-1185">Reference proteome</keyword>
<proteinExistence type="inferred from homology"/>
<name>A0A0T5NS72_9RHOB</name>
<feature type="domain" description="HTH lysR-type" evidence="5">
    <location>
        <begin position="3"/>
        <end position="59"/>
    </location>
</feature>
<dbReference type="GO" id="GO:0003700">
    <property type="term" value="F:DNA-binding transcription factor activity"/>
    <property type="evidence" value="ECO:0007669"/>
    <property type="project" value="InterPro"/>
</dbReference>
<organism evidence="6 7">
    <name type="scientific">Roseovarius atlanticus</name>
    <dbReference type="NCBI Taxonomy" id="1641875"/>
    <lineage>
        <taxon>Bacteria</taxon>
        <taxon>Pseudomonadati</taxon>
        <taxon>Pseudomonadota</taxon>
        <taxon>Alphaproteobacteria</taxon>
        <taxon>Rhodobacterales</taxon>
        <taxon>Roseobacteraceae</taxon>
        <taxon>Roseovarius</taxon>
    </lineage>
</organism>
<dbReference type="SUPFAM" id="SSF46785">
    <property type="entry name" value="Winged helix' DNA-binding domain"/>
    <property type="match status" value="1"/>
</dbReference>
<gene>
    <name evidence="6" type="ORF">XM53_14985</name>
</gene>
<dbReference type="PATRIC" id="fig|1641875.4.peg.805"/>
<dbReference type="InterPro" id="IPR005119">
    <property type="entry name" value="LysR_subst-bd"/>
</dbReference>
<protein>
    <submittedName>
        <fullName evidence="6">LysR family transcriptional regulator</fullName>
    </submittedName>
</protein>
<comment type="caution">
    <text evidence="6">The sequence shown here is derived from an EMBL/GenBank/DDBJ whole genome shotgun (WGS) entry which is preliminary data.</text>
</comment>
<dbReference type="Gene3D" id="3.40.190.10">
    <property type="entry name" value="Periplasmic binding protein-like II"/>
    <property type="match status" value="2"/>
</dbReference>
<dbReference type="STRING" id="1641875.XM53_14985"/>
<dbReference type="GO" id="GO:0003677">
    <property type="term" value="F:DNA binding"/>
    <property type="evidence" value="ECO:0007669"/>
    <property type="project" value="UniProtKB-KW"/>
</dbReference>
<dbReference type="Pfam" id="PF00126">
    <property type="entry name" value="HTH_1"/>
    <property type="match status" value="1"/>
</dbReference>
<dbReference type="EMBL" id="LAXJ01000018">
    <property type="protein sequence ID" value="KRS11582.1"/>
    <property type="molecule type" value="Genomic_DNA"/>
</dbReference>
<keyword evidence="4" id="KW-0804">Transcription</keyword>